<feature type="transmembrane region" description="Helical" evidence="9">
    <location>
        <begin position="270"/>
        <end position="289"/>
    </location>
</feature>
<comment type="similarity">
    <text evidence="2">Belongs to the monovalent cation:proton antiporter 2 (CPA2) transporter (TC 2.A.37) family.</text>
</comment>
<accession>A0A9D2AKQ0</accession>
<gene>
    <name evidence="11" type="ORF">H9856_01175</name>
</gene>
<reference evidence="11" key="2">
    <citation type="submission" date="2021-04" db="EMBL/GenBank/DDBJ databases">
        <authorList>
            <person name="Gilroy R."/>
        </authorList>
    </citation>
    <scope>NUCLEOTIDE SEQUENCE</scope>
    <source>
        <strain evidence="11">ChiSxjej3B15-572</strain>
    </source>
</reference>
<dbReference type="Gene3D" id="3.30.70.1450">
    <property type="entry name" value="Regulator of K+ conductance, C-terminal domain"/>
    <property type="match status" value="1"/>
</dbReference>
<feature type="transmembrane region" description="Helical" evidence="9">
    <location>
        <begin position="362"/>
        <end position="383"/>
    </location>
</feature>
<organism evidence="11 12">
    <name type="scientific">Candidatus Limosilactobacillus merdigallinarum</name>
    <dbReference type="NCBI Taxonomy" id="2838652"/>
    <lineage>
        <taxon>Bacteria</taxon>
        <taxon>Bacillati</taxon>
        <taxon>Bacillota</taxon>
        <taxon>Bacilli</taxon>
        <taxon>Lactobacillales</taxon>
        <taxon>Lactobacillaceae</taxon>
        <taxon>Limosilactobacillus</taxon>
    </lineage>
</organism>
<evidence type="ECO:0000313" key="11">
    <source>
        <dbReference type="EMBL" id="HIX35017.1"/>
    </source>
</evidence>
<dbReference type="PANTHER" id="PTHR43562">
    <property type="entry name" value="NAPA-TYPE SODIUM/HYDROGEN ANTIPORTER"/>
    <property type="match status" value="1"/>
</dbReference>
<dbReference type="GO" id="GO:0008324">
    <property type="term" value="F:monoatomic cation transmembrane transporter activity"/>
    <property type="evidence" value="ECO:0007669"/>
    <property type="project" value="InterPro"/>
</dbReference>
<keyword evidence="5 9" id="KW-0812">Transmembrane</keyword>
<feature type="transmembrane region" description="Helical" evidence="9">
    <location>
        <begin position="96"/>
        <end position="118"/>
    </location>
</feature>
<feature type="transmembrane region" description="Helical" evidence="9">
    <location>
        <begin position="298"/>
        <end position="317"/>
    </location>
</feature>
<feature type="transmembrane region" description="Helical" evidence="9">
    <location>
        <begin position="184"/>
        <end position="203"/>
    </location>
</feature>
<evidence type="ECO:0000259" key="10">
    <source>
        <dbReference type="PROSITE" id="PS51202"/>
    </source>
</evidence>
<reference evidence="11" key="1">
    <citation type="journal article" date="2021" name="PeerJ">
        <title>Extensive microbial diversity within the chicken gut microbiome revealed by metagenomics and culture.</title>
        <authorList>
            <person name="Gilroy R."/>
            <person name="Ravi A."/>
            <person name="Getino M."/>
            <person name="Pursley I."/>
            <person name="Horton D.L."/>
            <person name="Alikhan N.F."/>
            <person name="Baker D."/>
            <person name="Gharbi K."/>
            <person name="Hall N."/>
            <person name="Watson M."/>
            <person name="Adriaenssens E.M."/>
            <person name="Foster-Nyarko E."/>
            <person name="Jarju S."/>
            <person name="Secka A."/>
            <person name="Antonio M."/>
            <person name="Oren A."/>
            <person name="Chaudhuri R.R."/>
            <person name="La Ragione R."/>
            <person name="Hildebrand F."/>
            <person name="Pallen M.J."/>
        </authorList>
    </citation>
    <scope>NUCLEOTIDE SEQUENCE</scope>
    <source>
        <strain evidence="11">ChiSxjej3B15-572</strain>
    </source>
</reference>
<dbReference type="Pfam" id="PF00999">
    <property type="entry name" value="Na_H_Exchanger"/>
    <property type="match status" value="1"/>
</dbReference>
<evidence type="ECO:0000256" key="5">
    <source>
        <dbReference type="ARBA" id="ARBA00022692"/>
    </source>
</evidence>
<keyword evidence="8 9" id="KW-0472">Membrane</keyword>
<keyword evidence="3" id="KW-0813">Transport</keyword>
<dbReference type="Gene3D" id="3.40.50.720">
    <property type="entry name" value="NAD(P)-binding Rossmann-like Domain"/>
    <property type="match status" value="1"/>
</dbReference>
<dbReference type="InterPro" id="IPR006037">
    <property type="entry name" value="RCK_C"/>
</dbReference>
<evidence type="ECO:0000256" key="1">
    <source>
        <dbReference type="ARBA" id="ARBA00004141"/>
    </source>
</evidence>
<feature type="transmembrane region" description="Helical" evidence="9">
    <location>
        <begin position="224"/>
        <end position="250"/>
    </location>
</feature>
<evidence type="ECO:0000256" key="7">
    <source>
        <dbReference type="ARBA" id="ARBA00023065"/>
    </source>
</evidence>
<dbReference type="InterPro" id="IPR036291">
    <property type="entry name" value="NAD(P)-bd_dom_sf"/>
</dbReference>
<dbReference type="GO" id="GO:0006813">
    <property type="term" value="P:potassium ion transport"/>
    <property type="evidence" value="ECO:0007669"/>
    <property type="project" value="InterPro"/>
</dbReference>
<dbReference type="GO" id="GO:0015297">
    <property type="term" value="F:antiporter activity"/>
    <property type="evidence" value="ECO:0007669"/>
    <property type="project" value="UniProtKB-KW"/>
</dbReference>
<evidence type="ECO:0000313" key="12">
    <source>
        <dbReference type="Proteomes" id="UP000824231"/>
    </source>
</evidence>
<feature type="transmembrane region" description="Helical" evidence="9">
    <location>
        <begin position="156"/>
        <end position="178"/>
    </location>
</feature>
<protein>
    <submittedName>
        <fullName evidence="11">Cation:proton antiporter</fullName>
    </submittedName>
</protein>
<dbReference type="InterPro" id="IPR006153">
    <property type="entry name" value="Cation/H_exchanger_TM"/>
</dbReference>
<evidence type="ECO:0000256" key="4">
    <source>
        <dbReference type="ARBA" id="ARBA00022449"/>
    </source>
</evidence>
<dbReference type="InterPro" id="IPR036721">
    <property type="entry name" value="RCK_C_sf"/>
</dbReference>
<dbReference type="InterPro" id="IPR038770">
    <property type="entry name" value="Na+/solute_symporter_sf"/>
</dbReference>
<keyword evidence="7" id="KW-0406">Ion transport</keyword>
<dbReference type="Gene3D" id="1.20.1530.20">
    <property type="match status" value="1"/>
</dbReference>
<evidence type="ECO:0000256" key="2">
    <source>
        <dbReference type="ARBA" id="ARBA00005551"/>
    </source>
</evidence>
<dbReference type="Pfam" id="PF02254">
    <property type="entry name" value="TrkA_N"/>
    <property type="match status" value="1"/>
</dbReference>
<dbReference type="GO" id="GO:0016020">
    <property type="term" value="C:membrane"/>
    <property type="evidence" value="ECO:0007669"/>
    <property type="project" value="UniProtKB-SubCell"/>
</dbReference>
<dbReference type="Pfam" id="PF02080">
    <property type="entry name" value="TrkA_C"/>
    <property type="match status" value="1"/>
</dbReference>
<dbReference type="SUPFAM" id="SSF116726">
    <property type="entry name" value="TrkA C-terminal domain-like"/>
    <property type="match status" value="1"/>
</dbReference>
<proteinExistence type="inferred from homology"/>
<feature type="transmembrane region" description="Helical" evidence="9">
    <location>
        <begin position="57"/>
        <end position="76"/>
    </location>
</feature>
<dbReference type="Proteomes" id="UP000824231">
    <property type="component" value="Unassembled WGS sequence"/>
</dbReference>
<dbReference type="SUPFAM" id="SSF51735">
    <property type="entry name" value="NAD(P)-binding Rossmann-fold domains"/>
    <property type="match status" value="1"/>
</dbReference>
<dbReference type="GO" id="GO:1902600">
    <property type="term" value="P:proton transmembrane transport"/>
    <property type="evidence" value="ECO:0007669"/>
    <property type="project" value="InterPro"/>
</dbReference>
<dbReference type="InterPro" id="IPR003148">
    <property type="entry name" value="RCK_N"/>
</dbReference>
<dbReference type="AlphaFoldDB" id="A0A9D2AKQ0"/>
<comment type="caution">
    <text evidence="11">The sequence shown here is derived from an EMBL/GenBank/DDBJ whole genome shotgun (WGS) entry which is preliminary data.</text>
</comment>
<evidence type="ECO:0000256" key="3">
    <source>
        <dbReference type="ARBA" id="ARBA00022448"/>
    </source>
</evidence>
<dbReference type="PROSITE" id="PS51202">
    <property type="entry name" value="RCK_C"/>
    <property type="match status" value="1"/>
</dbReference>
<comment type="subcellular location">
    <subcellularLocation>
        <location evidence="1">Membrane</location>
        <topology evidence="1">Multi-pass membrane protein</topology>
    </subcellularLocation>
</comment>
<evidence type="ECO:0000256" key="8">
    <source>
        <dbReference type="ARBA" id="ARBA00023136"/>
    </source>
</evidence>
<dbReference type="PANTHER" id="PTHR43562:SF1">
    <property type="entry name" value="NA(+)_H(+) ANTIPORTER YJBQ-RELATED"/>
    <property type="match status" value="1"/>
</dbReference>
<feature type="transmembrane region" description="Helical" evidence="9">
    <location>
        <begin position="329"/>
        <end position="350"/>
    </location>
</feature>
<evidence type="ECO:0000256" key="6">
    <source>
        <dbReference type="ARBA" id="ARBA00022989"/>
    </source>
</evidence>
<sequence>MARLSFFIVILAALLIPILMARFKISGVPTAVAEIVMGIILGKSGLNFVQPTTELTGLASIGVIILMFLSGMEINFDLFKCKPDAQHAEKHSPVQLAGLAFLGTVVNAVILAFALKFLGLFPDVFLATILFCTIALGVVIATLKEKEILSRPMGQTILLTAVLGEVVPMFALTIYASVNGNDGGRIWLIVLLFLAAIFLLRRFKQPYVWFNKVTKSTTQLDVRLAFFLIFALVTVAETVGAENILGAFLAGMVMKLLEPSEATEDKLTSIGYGFFIPIFFIMTGARLNLRQLFNNPQALALIPALVVCLIIAKLWAIPVYHLRFNRRNSFAGGFLTVTTITLVLPSLEVARNLHAITQAQSDAFILAAVIVCILSPIVFNSFYRLDREDLVRQRVVFLGTNMLTVPVAQQLGRNWYDIWMVTDDEDNYKTYNSEVSDLKLINPLTEEALEKGNYLDADIVVLGFQNDARNFDLARMVKQHGVNRVITAQTNRTNNEEQLEILNKENIEIFNPYNVQAGVLRSLIQSPTVYQMLLGTEASLWEVKIQNHKYTGRPLRDLPFIDDMTVSRIRRDGKWIMPTGATVLEYNDRLIFSAANLGAVATIRRELRKPN</sequence>
<feature type="domain" description="RCK C-terminal" evidence="10">
    <location>
        <begin position="528"/>
        <end position="609"/>
    </location>
</feature>
<dbReference type="EMBL" id="DXFH01000002">
    <property type="protein sequence ID" value="HIX35017.1"/>
    <property type="molecule type" value="Genomic_DNA"/>
</dbReference>
<evidence type="ECO:0000256" key="9">
    <source>
        <dbReference type="SAM" id="Phobius"/>
    </source>
</evidence>
<keyword evidence="4" id="KW-0050">Antiport</keyword>
<feature type="transmembrane region" description="Helical" evidence="9">
    <location>
        <begin position="124"/>
        <end position="144"/>
    </location>
</feature>
<keyword evidence="6 9" id="KW-1133">Transmembrane helix</keyword>
<name>A0A9D2AKQ0_9LACO</name>